<dbReference type="Gene3D" id="3.40.50.1820">
    <property type="entry name" value="alpha/beta hydrolase"/>
    <property type="match status" value="1"/>
</dbReference>
<keyword evidence="2" id="KW-1185">Reference proteome</keyword>
<dbReference type="OrthoDB" id="570706at2"/>
<dbReference type="AlphaFoldDB" id="A0A1Z4GLZ6"/>
<accession>A0A1Z4GLZ6</accession>
<dbReference type="InterPro" id="IPR029058">
    <property type="entry name" value="AB_hydrolase_fold"/>
</dbReference>
<name>A0A1Z4GLZ6_9CYAN</name>
<evidence type="ECO:0000313" key="1">
    <source>
        <dbReference type="EMBL" id="BAY18499.1"/>
    </source>
</evidence>
<dbReference type="Proteomes" id="UP000218287">
    <property type="component" value="Chromosome"/>
</dbReference>
<evidence type="ECO:0000313" key="2">
    <source>
        <dbReference type="Proteomes" id="UP000218287"/>
    </source>
</evidence>
<organism evidence="1 2">
    <name type="scientific">Anabaenopsis circularis NIES-21</name>
    <dbReference type="NCBI Taxonomy" id="1085406"/>
    <lineage>
        <taxon>Bacteria</taxon>
        <taxon>Bacillati</taxon>
        <taxon>Cyanobacteriota</taxon>
        <taxon>Cyanophyceae</taxon>
        <taxon>Nostocales</taxon>
        <taxon>Nodulariaceae</taxon>
        <taxon>Anabaenopsis</taxon>
    </lineage>
</organism>
<protein>
    <submittedName>
        <fullName evidence="1">Uncharacterized protein</fullName>
    </submittedName>
</protein>
<gene>
    <name evidence="1" type="ORF">NIES21_43460</name>
</gene>
<reference evidence="1 2" key="1">
    <citation type="submission" date="2017-06" db="EMBL/GenBank/DDBJ databases">
        <title>Genome sequencing of cyanobaciteial culture collection at National Institute for Environmental Studies (NIES).</title>
        <authorList>
            <person name="Hirose Y."/>
            <person name="Shimura Y."/>
            <person name="Fujisawa T."/>
            <person name="Nakamura Y."/>
            <person name="Kawachi M."/>
        </authorList>
    </citation>
    <scope>NUCLEOTIDE SEQUENCE [LARGE SCALE GENOMIC DNA]</scope>
    <source>
        <strain evidence="1 2">NIES-21</strain>
    </source>
</reference>
<proteinExistence type="predicted"/>
<sequence length="421" mass="47938">MLVFFIHGVAESKVKFAEPLKSLIKNEFLTRGKSLPYFHTGFYADVLNSKGKIWNFIQQELESIRQEYPKSNTQDIFRGQEFREQFLSDFIGDAFAYLNLERGAKIRASITEHLEDFINNHPEEKEIHIVAHSMGTVILWDMLFSNKFQHGDAVFKFRSLIKDKVDLVSITTMGSPVILFNMIFDIKAETINEFLVQYQKENLKWINIIHSSDMIAYPISTSLTSGKSYLHVENKFITTEANHIEKSIKNLGKSSPVEAASQLNAGISHAFSFATLAAGAGDAHINYWKCPQTAKMIVDNILDTKEKIINLVIAHLESVPGMTTHFHGVTDFIEKTIPNTKNKWGEWLGDVDKLTYDLRFVDGSGRLRLRQNIAQIPHVSVYDSDDKCQFRGYVGLIHANGLQKEVEIIQQKYCLLNITAL</sequence>
<dbReference type="SUPFAM" id="SSF53474">
    <property type="entry name" value="alpha/beta-Hydrolases"/>
    <property type="match status" value="1"/>
</dbReference>
<dbReference type="EMBL" id="AP018174">
    <property type="protein sequence ID" value="BAY18499.1"/>
    <property type="molecule type" value="Genomic_DNA"/>
</dbReference>